<name>A0A837ZZM6_9PSEU</name>
<dbReference type="GO" id="GO:0015417">
    <property type="term" value="F:ABC-type polyamine transporter activity"/>
    <property type="evidence" value="ECO:0007669"/>
    <property type="project" value="UniProtKB-EC"/>
</dbReference>
<feature type="region of interest" description="Disordered" evidence="8">
    <location>
        <begin position="1"/>
        <end position="26"/>
    </location>
</feature>
<comment type="subunit">
    <text evidence="7">The complex is composed of two ATP-binding proteins (PotA), two transmembrane proteins (PotB and PotC) and a solute-binding protein (PotD).</text>
</comment>
<feature type="compositionally biased region" description="Basic and acidic residues" evidence="8">
    <location>
        <begin position="9"/>
        <end position="26"/>
    </location>
</feature>
<dbReference type="InterPro" id="IPR027417">
    <property type="entry name" value="P-loop_NTPase"/>
</dbReference>
<dbReference type="InterPro" id="IPR050093">
    <property type="entry name" value="ABC_SmlMolc_Importer"/>
</dbReference>
<organism evidence="10 11">
    <name type="scientific">Haloechinothrix aidingensis</name>
    <dbReference type="NCBI Taxonomy" id="2752311"/>
    <lineage>
        <taxon>Bacteria</taxon>
        <taxon>Bacillati</taxon>
        <taxon>Actinomycetota</taxon>
        <taxon>Actinomycetes</taxon>
        <taxon>Pseudonocardiales</taxon>
        <taxon>Pseudonocardiaceae</taxon>
        <taxon>Haloechinothrix</taxon>
    </lineage>
</organism>
<dbReference type="PANTHER" id="PTHR42781:SF4">
    <property type="entry name" value="SPERMIDINE_PUTRESCINE IMPORT ATP-BINDING PROTEIN POTA"/>
    <property type="match status" value="1"/>
</dbReference>
<dbReference type="Gene3D" id="3.40.50.300">
    <property type="entry name" value="P-loop containing nucleotide triphosphate hydrolases"/>
    <property type="match status" value="1"/>
</dbReference>
<dbReference type="PROSITE" id="PS00211">
    <property type="entry name" value="ABC_TRANSPORTER_1"/>
    <property type="match status" value="1"/>
</dbReference>
<dbReference type="Pfam" id="PF00005">
    <property type="entry name" value="ABC_tran"/>
    <property type="match status" value="1"/>
</dbReference>
<reference evidence="10 11" key="1">
    <citation type="submission" date="2020-07" db="EMBL/GenBank/DDBJ databases">
        <title>Genome of Haloechinothrix sp.</title>
        <authorList>
            <person name="Tang S.-K."/>
            <person name="Yang L."/>
            <person name="Zhu W.-Y."/>
        </authorList>
    </citation>
    <scope>NUCLEOTIDE SEQUENCE [LARGE SCALE GENOMIC DNA]</scope>
    <source>
        <strain evidence="10 11">YIM 98757</strain>
    </source>
</reference>
<dbReference type="Pfam" id="PF08402">
    <property type="entry name" value="TOBE_2"/>
    <property type="match status" value="1"/>
</dbReference>
<evidence type="ECO:0000256" key="1">
    <source>
        <dbReference type="ARBA" id="ARBA00022448"/>
    </source>
</evidence>
<dbReference type="EMBL" id="JACCKD010000001">
    <property type="protein sequence ID" value="MBA0124263.1"/>
    <property type="molecule type" value="Genomic_DNA"/>
</dbReference>
<dbReference type="PROSITE" id="PS50893">
    <property type="entry name" value="ABC_TRANSPORTER_2"/>
    <property type="match status" value="1"/>
</dbReference>
<keyword evidence="4 7" id="KW-0067">ATP-binding</keyword>
<protein>
    <recommendedName>
        <fullName evidence="7">Spermidine/putrescine import ATP-binding protein PotA</fullName>
        <ecNumber evidence="7">7.6.2.11</ecNumber>
    </recommendedName>
</protein>
<dbReference type="InterPro" id="IPR013611">
    <property type="entry name" value="Transp-assoc_OB_typ2"/>
</dbReference>
<comment type="catalytic activity">
    <reaction evidence="7">
        <text>ATP + H2O + polyamine-[polyamine-binding protein]Side 1 = ADP + phosphate + polyamineSide 2 + [polyamine-binding protein]Side 1.</text>
        <dbReference type="EC" id="7.6.2.11"/>
    </reaction>
</comment>
<feature type="domain" description="ABC transporter" evidence="9">
    <location>
        <begin position="29"/>
        <end position="261"/>
    </location>
</feature>
<evidence type="ECO:0000313" key="11">
    <source>
        <dbReference type="Proteomes" id="UP000582974"/>
    </source>
</evidence>
<dbReference type="SUPFAM" id="SSF52540">
    <property type="entry name" value="P-loop containing nucleoside triphosphate hydrolases"/>
    <property type="match status" value="1"/>
</dbReference>
<accession>A0A837ZZM6</accession>
<keyword evidence="3 7" id="KW-0547">Nucleotide-binding</keyword>
<dbReference type="InterPro" id="IPR017871">
    <property type="entry name" value="ABC_transporter-like_CS"/>
</dbReference>
<dbReference type="AlphaFoldDB" id="A0A837ZZM6"/>
<sequence>MTSPSPPVSDRRHSPDNDGETKERRGAEIDLISLTKIYDAGKVHALDDVSARITPGEFVTFLGPSGAGKTSVLRLLAGLEFPARGQVLLNGRDVTSVPPQRREMGVVFQDYALFPHMTVYQNCAFPLQVRRVHAGTIRQTVDAVLNTVQLSEHGDRYPAQLSGGQKQRVAIARTLVYEPQVLLMDEPLGALDKNLREHMQLELRQLQQRLGVTCVYVTHDQDEAMALSDRIAVMRDGRIEQMGSPRDLYRAPHNDFVAGFFGKMNFIPGAVAGSDGENVYVDTRLGPIRVSRELARLSSGSLAVDTPVTVAVRPEKVSVAASTPHGTAVNSLGLTVEQIRYAGASIYVDGVDHTHGMRVVACVPPESNDIRTGEPASFHFLVENTLVFERGPTDQPEAEKSE</sequence>
<evidence type="ECO:0000256" key="3">
    <source>
        <dbReference type="ARBA" id="ARBA00022741"/>
    </source>
</evidence>
<dbReference type="Gene3D" id="2.40.50.100">
    <property type="match status" value="1"/>
</dbReference>
<dbReference type="FunFam" id="3.40.50.300:FF:000042">
    <property type="entry name" value="Maltose/maltodextrin ABC transporter, ATP-binding protein"/>
    <property type="match status" value="1"/>
</dbReference>
<evidence type="ECO:0000256" key="2">
    <source>
        <dbReference type="ARBA" id="ARBA00022475"/>
    </source>
</evidence>
<evidence type="ECO:0000256" key="7">
    <source>
        <dbReference type="RuleBase" id="RU364083"/>
    </source>
</evidence>
<dbReference type="InterPro" id="IPR005893">
    <property type="entry name" value="PotA-like"/>
</dbReference>
<comment type="caution">
    <text evidence="10">The sequence shown here is derived from an EMBL/GenBank/DDBJ whole genome shotgun (WGS) entry which is preliminary data.</text>
</comment>
<keyword evidence="1 7" id="KW-0813">Transport</keyword>
<dbReference type="EC" id="7.6.2.11" evidence="7"/>
<comment type="function">
    <text evidence="7">Part of the ABC transporter complex PotABCD involved in spermidine/putrescine import. Responsible for energy coupling to the transport system.</text>
</comment>
<keyword evidence="2 7" id="KW-1003">Cell membrane</keyword>
<proteinExistence type="inferred from homology"/>
<dbReference type="PANTHER" id="PTHR42781">
    <property type="entry name" value="SPERMIDINE/PUTRESCINE IMPORT ATP-BINDING PROTEIN POTA"/>
    <property type="match status" value="1"/>
</dbReference>
<keyword evidence="5 7" id="KW-1278">Translocase</keyword>
<dbReference type="RefSeq" id="WP_180891151.1">
    <property type="nucleotide sequence ID" value="NZ_JACCKD010000001.1"/>
</dbReference>
<keyword evidence="11" id="KW-1185">Reference proteome</keyword>
<dbReference type="Proteomes" id="UP000582974">
    <property type="component" value="Unassembled WGS sequence"/>
</dbReference>
<dbReference type="SMART" id="SM00382">
    <property type="entry name" value="AAA"/>
    <property type="match status" value="1"/>
</dbReference>
<keyword evidence="6 7" id="KW-0472">Membrane</keyword>
<dbReference type="GO" id="GO:0043190">
    <property type="term" value="C:ATP-binding cassette (ABC) transporter complex"/>
    <property type="evidence" value="ECO:0007669"/>
    <property type="project" value="InterPro"/>
</dbReference>
<evidence type="ECO:0000313" key="10">
    <source>
        <dbReference type="EMBL" id="MBA0124263.1"/>
    </source>
</evidence>
<gene>
    <name evidence="7" type="primary">potA</name>
    <name evidence="10" type="ORF">H0B56_01770</name>
</gene>
<evidence type="ECO:0000256" key="5">
    <source>
        <dbReference type="ARBA" id="ARBA00022967"/>
    </source>
</evidence>
<dbReference type="SUPFAM" id="SSF50331">
    <property type="entry name" value="MOP-like"/>
    <property type="match status" value="1"/>
</dbReference>
<comment type="similarity">
    <text evidence="7">Belongs to the ABC transporter superfamily. Spermidine/putrescine importer (TC 3.A.1.11.1) family.</text>
</comment>
<dbReference type="InterPro" id="IPR008995">
    <property type="entry name" value="Mo/tungstate-bd_C_term_dom"/>
</dbReference>
<evidence type="ECO:0000256" key="8">
    <source>
        <dbReference type="SAM" id="MobiDB-lite"/>
    </source>
</evidence>
<dbReference type="InterPro" id="IPR003593">
    <property type="entry name" value="AAA+_ATPase"/>
</dbReference>
<evidence type="ECO:0000259" key="9">
    <source>
        <dbReference type="PROSITE" id="PS50893"/>
    </source>
</evidence>
<dbReference type="InterPro" id="IPR003439">
    <property type="entry name" value="ABC_transporter-like_ATP-bd"/>
</dbReference>
<dbReference type="NCBIfam" id="TIGR01187">
    <property type="entry name" value="potA"/>
    <property type="match status" value="1"/>
</dbReference>
<dbReference type="GO" id="GO:0016887">
    <property type="term" value="F:ATP hydrolysis activity"/>
    <property type="evidence" value="ECO:0007669"/>
    <property type="project" value="InterPro"/>
</dbReference>
<dbReference type="GO" id="GO:0005524">
    <property type="term" value="F:ATP binding"/>
    <property type="evidence" value="ECO:0007669"/>
    <property type="project" value="UniProtKB-KW"/>
</dbReference>
<evidence type="ECO:0000256" key="4">
    <source>
        <dbReference type="ARBA" id="ARBA00022840"/>
    </source>
</evidence>
<evidence type="ECO:0000256" key="6">
    <source>
        <dbReference type="ARBA" id="ARBA00023136"/>
    </source>
</evidence>